<dbReference type="AlphaFoldDB" id="A0A6C0NUC8"/>
<protein>
    <submittedName>
        <fullName evidence="1">Uncharacterized protein</fullName>
    </submittedName>
</protein>
<dbReference type="KEGG" id="prz:GZH47_00870"/>
<dbReference type="Proteomes" id="UP000479114">
    <property type="component" value="Chromosome"/>
</dbReference>
<evidence type="ECO:0000313" key="2">
    <source>
        <dbReference type="Proteomes" id="UP000479114"/>
    </source>
</evidence>
<sequence length="45" mass="4721">MILPVVVLIGWQIAGNLDLISKNLLPTPCAIGSTFVDLAKSGDLL</sequence>
<evidence type="ECO:0000313" key="1">
    <source>
        <dbReference type="EMBL" id="QHW29526.1"/>
    </source>
</evidence>
<proteinExistence type="predicted"/>
<organism evidence="1 2">
    <name type="scientific">Paenibacillus rhizovicinus</name>
    <dbReference type="NCBI Taxonomy" id="2704463"/>
    <lineage>
        <taxon>Bacteria</taxon>
        <taxon>Bacillati</taxon>
        <taxon>Bacillota</taxon>
        <taxon>Bacilli</taxon>
        <taxon>Bacillales</taxon>
        <taxon>Paenibacillaceae</taxon>
        <taxon>Paenibacillus</taxon>
    </lineage>
</organism>
<accession>A0A6C0NUC8</accession>
<dbReference type="EMBL" id="CP048286">
    <property type="protein sequence ID" value="QHW29526.1"/>
    <property type="molecule type" value="Genomic_DNA"/>
</dbReference>
<dbReference type="RefSeq" id="WP_162638096.1">
    <property type="nucleotide sequence ID" value="NZ_CP048286.1"/>
</dbReference>
<reference evidence="1 2" key="1">
    <citation type="submission" date="2020-02" db="EMBL/GenBank/DDBJ databases">
        <title>Paenibacillus sp. nov., isolated from rhizosphere soil of tomato.</title>
        <authorList>
            <person name="Weon H.-Y."/>
            <person name="Lee S.A."/>
        </authorList>
    </citation>
    <scope>NUCLEOTIDE SEQUENCE [LARGE SCALE GENOMIC DNA]</scope>
    <source>
        <strain evidence="1 2">14171R-81</strain>
    </source>
</reference>
<gene>
    <name evidence="1" type="ORF">GZH47_00870</name>
</gene>
<keyword evidence="2" id="KW-1185">Reference proteome</keyword>
<name>A0A6C0NUC8_9BACL</name>